<dbReference type="Proteomes" id="UP001595823">
    <property type="component" value="Unassembled WGS sequence"/>
</dbReference>
<reference evidence="3" key="1">
    <citation type="journal article" date="2019" name="Int. J. Syst. Evol. Microbiol.">
        <title>The Global Catalogue of Microorganisms (GCM) 10K type strain sequencing project: providing services to taxonomists for standard genome sequencing and annotation.</title>
        <authorList>
            <consortium name="The Broad Institute Genomics Platform"/>
            <consortium name="The Broad Institute Genome Sequencing Center for Infectious Disease"/>
            <person name="Wu L."/>
            <person name="Ma J."/>
        </authorList>
    </citation>
    <scope>NUCLEOTIDE SEQUENCE [LARGE SCALE GENOMIC DNA]</scope>
    <source>
        <strain evidence="3">IBRC-M 10908</strain>
    </source>
</reference>
<protein>
    <submittedName>
        <fullName evidence="2">Uncharacterized protein</fullName>
    </submittedName>
</protein>
<dbReference type="EMBL" id="JBHSDK010000015">
    <property type="protein sequence ID" value="MFC4336034.1"/>
    <property type="molecule type" value="Genomic_DNA"/>
</dbReference>
<evidence type="ECO:0000313" key="3">
    <source>
        <dbReference type="Proteomes" id="UP001595823"/>
    </source>
</evidence>
<evidence type="ECO:0000313" key="2">
    <source>
        <dbReference type="EMBL" id="MFC4336034.1"/>
    </source>
</evidence>
<dbReference type="RefSeq" id="WP_380621468.1">
    <property type="nucleotide sequence ID" value="NZ_JBHSDK010000015.1"/>
</dbReference>
<organism evidence="2 3">
    <name type="scientific">Salininema proteolyticum</name>
    <dbReference type="NCBI Taxonomy" id="1607685"/>
    <lineage>
        <taxon>Bacteria</taxon>
        <taxon>Bacillati</taxon>
        <taxon>Actinomycetota</taxon>
        <taxon>Actinomycetes</taxon>
        <taxon>Glycomycetales</taxon>
        <taxon>Glycomycetaceae</taxon>
        <taxon>Salininema</taxon>
    </lineage>
</organism>
<feature type="transmembrane region" description="Helical" evidence="1">
    <location>
        <begin position="21"/>
        <end position="44"/>
    </location>
</feature>
<gene>
    <name evidence="2" type="ORF">ACFPET_12545</name>
</gene>
<evidence type="ECO:0000256" key="1">
    <source>
        <dbReference type="SAM" id="Phobius"/>
    </source>
</evidence>
<keyword evidence="1" id="KW-1133">Transmembrane helix</keyword>
<keyword evidence="3" id="KW-1185">Reference proteome</keyword>
<accession>A0ABV8TZZ3</accession>
<proteinExistence type="predicted"/>
<feature type="transmembrane region" description="Helical" evidence="1">
    <location>
        <begin position="98"/>
        <end position="131"/>
    </location>
</feature>
<comment type="caution">
    <text evidence="2">The sequence shown here is derived from an EMBL/GenBank/DDBJ whole genome shotgun (WGS) entry which is preliminary data.</text>
</comment>
<name>A0ABV8TZZ3_9ACTN</name>
<keyword evidence="1" id="KW-0812">Transmembrane</keyword>
<sequence length="135" mass="14026">MSNPSTHHPAVPQPRDPAMPPIAAALTGLWGLALTAYVAGAGYLCWRIASVLAGSSEPVFDGPAIGLAVSGAANLAVLTVATARAWGRAEEPRHRRRIIKAGIFGLVAPVLATVVAIAVWAMIWISMVVVFRPGP</sequence>
<keyword evidence="1" id="KW-0472">Membrane</keyword>
<feature type="transmembrane region" description="Helical" evidence="1">
    <location>
        <begin position="64"/>
        <end position="86"/>
    </location>
</feature>